<accession>A0A5E4NB40</accession>
<evidence type="ECO:0000313" key="2">
    <source>
        <dbReference type="EMBL" id="VVC41919.1"/>
    </source>
</evidence>
<keyword evidence="1" id="KW-1133">Transmembrane helix</keyword>
<gene>
    <name evidence="2" type="ORF">CINCED_3A021679</name>
</gene>
<name>A0A5E4NB40_9HEMI</name>
<evidence type="ECO:0000256" key="1">
    <source>
        <dbReference type="SAM" id="Phobius"/>
    </source>
</evidence>
<keyword evidence="1" id="KW-0472">Membrane</keyword>
<evidence type="ECO:0000313" key="3">
    <source>
        <dbReference type="Proteomes" id="UP000325440"/>
    </source>
</evidence>
<keyword evidence="1" id="KW-0812">Transmembrane</keyword>
<feature type="transmembrane region" description="Helical" evidence="1">
    <location>
        <begin position="39"/>
        <end position="65"/>
    </location>
</feature>
<organism evidence="2 3">
    <name type="scientific">Cinara cedri</name>
    <dbReference type="NCBI Taxonomy" id="506608"/>
    <lineage>
        <taxon>Eukaryota</taxon>
        <taxon>Metazoa</taxon>
        <taxon>Ecdysozoa</taxon>
        <taxon>Arthropoda</taxon>
        <taxon>Hexapoda</taxon>
        <taxon>Insecta</taxon>
        <taxon>Pterygota</taxon>
        <taxon>Neoptera</taxon>
        <taxon>Paraneoptera</taxon>
        <taxon>Hemiptera</taxon>
        <taxon>Sternorrhyncha</taxon>
        <taxon>Aphidomorpha</taxon>
        <taxon>Aphidoidea</taxon>
        <taxon>Aphididae</taxon>
        <taxon>Lachninae</taxon>
        <taxon>Cinara</taxon>
    </lineage>
</organism>
<proteinExistence type="predicted"/>
<dbReference type="Proteomes" id="UP000325440">
    <property type="component" value="Unassembled WGS sequence"/>
</dbReference>
<protein>
    <submittedName>
        <fullName evidence="2">Uncharacterized protein</fullName>
    </submittedName>
</protein>
<feature type="transmembrane region" description="Helical" evidence="1">
    <location>
        <begin position="86"/>
        <end position="104"/>
    </location>
</feature>
<dbReference type="EMBL" id="CABPRJ010001931">
    <property type="protein sequence ID" value="VVC41919.1"/>
    <property type="molecule type" value="Genomic_DNA"/>
</dbReference>
<dbReference type="AlphaFoldDB" id="A0A5E4NB40"/>
<sequence length="130" mass="14443">MRCTSFEGPNGVFAVELGSGHELVRSLFRLMYVRSFRPMWSIVCGLWAIVVSAVPVVARLAEYVLEAAVVATRSGDPPRRRNVRAAYARLARCLAVAALLAWLYVRFMVVPVLCTAFEYVAIAVHVVRCL</sequence>
<reference evidence="2 3" key="1">
    <citation type="submission" date="2019-08" db="EMBL/GenBank/DDBJ databases">
        <authorList>
            <person name="Alioto T."/>
            <person name="Alioto T."/>
            <person name="Gomez Garrido J."/>
        </authorList>
    </citation>
    <scope>NUCLEOTIDE SEQUENCE [LARGE SCALE GENOMIC DNA]</scope>
</reference>
<keyword evidence="3" id="KW-1185">Reference proteome</keyword>